<evidence type="ECO:0000313" key="2">
    <source>
        <dbReference type="EMBL" id="SDC33095.1"/>
    </source>
</evidence>
<name>A0A1G6KRF1_9PSEU</name>
<feature type="compositionally biased region" description="Basic and acidic residues" evidence="1">
    <location>
        <begin position="214"/>
        <end position="226"/>
    </location>
</feature>
<dbReference type="RefSeq" id="WP_175482661.1">
    <property type="nucleotide sequence ID" value="NZ_FMZZ01000001.1"/>
</dbReference>
<evidence type="ECO:0000256" key="1">
    <source>
        <dbReference type="SAM" id="MobiDB-lite"/>
    </source>
</evidence>
<proteinExistence type="predicted"/>
<organism evidence="2 3">
    <name type="scientific">Actinokineospora iranica</name>
    <dbReference type="NCBI Taxonomy" id="1271860"/>
    <lineage>
        <taxon>Bacteria</taxon>
        <taxon>Bacillati</taxon>
        <taxon>Actinomycetota</taxon>
        <taxon>Actinomycetes</taxon>
        <taxon>Pseudonocardiales</taxon>
        <taxon>Pseudonocardiaceae</taxon>
        <taxon>Actinokineospora</taxon>
    </lineage>
</organism>
<protein>
    <submittedName>
        <fullName evidence="2">Uncharacterized protein</fullName>
    </submittedName>
</protein>
<accession>A0A1G6KRF1</accession>
<feature type="region of interest" description="Disordered" evidence="1">
    <location>
        <begin position="196"/>
        <end position="226"/>
    </location>
</feature>
<dbReference type="Proteomes" id="UP000199501">
    <property type="component" value="Unassembled WGS sequence"/>
</dbReference>
<reference evidence="3" key="1">
    <citation type="submission" date="2016-10" db="EMBL/GenBank/DDBJ databases">
        <authorList>
            <person name="Varghese N."/>
            <person name="Submissions S."/>
        </authorList>
    </citation>
    <scope>NUCLEOTIDE SEQUENCE [LARGE SCALE GENOMIC DNA]</scope>
    <source>
        <strain evidence="3">IBRC-M 10403</strain>
    </source>
</reference>
<gene>
    <name evidence="2" type="ORF">SAMN05216174_1011035</name>
</gene>
<dbReference type="EMBL" id="FMZZ01000001">
    <property type="protein sequence ID" value="SDC33095.1"/>
    <property type="molecule type" value="Genomic_DNA"/>
</dbReference>
<sequence>MTDALPVYSVVVSREDNLWVAVVEGLPGGATEVEHFRDLPDAVRDLIATLVDSETDAFWIEWHYRQGDHDLTQVIENLRQWERLAERAAYQRDLSRQAVVESLRAAGLTYREIADVVQMSHQRVWQLLDTEGKTAKADRETLSPLEASLIAFLSTVGQVRPDSRPSLLTTTAAMLEEAAADVSFLHSDLRVEVGTTPFPPSIMGRAQRTTRTVPSHEDTSGRRSAS</sequence>
<evidence type="ECO:0000313" key="3">
    <source>
        <dbReference type="Proteomes" id="UP000199501"/>
    </source>
</evidence>
<dbReference type="STRING" id="1271860.SAMN05216174_1011035"/>
<dbReference type="AlphaFoldDB" id="A0A1G6KRF1"/>
<keyword evidence="3" id="KW-1185">Reference proteome</keyword>